<dbReference type="InterPro" id="IPR036688">
    <property type="entry name" value="MoeA_C_domain_IV_sf"/>
</dbReference>
<dbReference type="SUPFAM" id="SSF63882">
    <property type="entry name" value="MoeA N-terminal region -like"/>
    <property type="match status" value="1"/>
</dbReference>
<comment type="pathway">
    <text evidence="4">Cofactor biosynthesis; molybdopterin biosynthesis.</text>
</comment>
<comment type="cofactor">
    <cofactor evidence="4">
        <name>Mg(2+)</name>
        <dbReference type="ChEBI" id="CHEBI:18420"/>
    </cofactor>
</comment>
<evidence type="ECO:0000259" key="5">
    <source>
        <dbReference type="SMART" id="SM00852"/>
    </source>
</evidence>
<dbReference type="NCBIfam" id="TIGR00177">
    <property type="entry name" value="molyb_syn"/>
    <property type="match status" value="1"/>
</dbReference>
<dbReference type="SUPFAM" id="SSF53218">
    <property type="entry name" value="Molybdenum cofactor biosynthesis proteins"/>
    <property type="match status" value="1"/>
</dbReference>
<keyword evidence="7" id="KW-1185">Reference proteome</keyword>
<dbReference type="RefSeq" id="WP_338686220.1">
    <property type="nucleotide sequence ID" value="NZ_AP024702.1"/>
</dbReference>
<dbReference type="SMART" id="SM00852">
    <property type="entry name" value="MoCF_biosynth"/>
    <property type="match status" value="1"/>
</dbReference>
<evidence type="ECO:0000256" key="2">
    <source>
        <dbReference type="ARBA" id="ARBA00010763"/>
    </source>
</evidence>
<dbReference type="Gene3D" id="3.40.980.10">
    <property type="entry name" value="MoaB/Mog-like domain"/>
    <property type="match status" value="1"/>
</dbReference>
<dbReference type="InterPro" id="IPR038987">
    <property type="entry name" value="MoeA-like"/>
</dbReference>
<keyword evidence="4" id="KW-0501">Molybdenum cofactor biosynthesis</keyword>
<keyword evidence="4" id="KW-0479">Metal-binding</keyword>
<feature type="domain" description="MoaB/Mog" evidence="5">
    <location>
        <begin position="175"/>
        <end position="312"/>
    </location>
</feature>
<dbReference type="Proteomes" id="UP001374893">
    <property type="component" value="Chromosome"/>
</dbReference>
<dbReference type="PANTHER" id="PTHR10192">
    <property type="entry name" value="MOLYBDOPTERIN BIOSYNTHESIS PROTEIN"/>
    <property type="match status" value="1"/>
</dbReference>
<comment type="function">
    <text evidence="1 4">Catalyzes the insertion of molybdate into adenylated molybdopterin with the concomitant release of AMP.</text>
</comment>
<dbReference type="Gene3D" id="2.40.340.10">
    <property type="entry name" value="MoeA, C-terminal, domain IV"/>
    <property type="match status" value="1"/>
</dbReference>
<evidence type="ECO:0000313" key="7">
    <source>
        <dbReference type="Proteomes" id="UP001374893"/>
    </source>
</evidence>
<dbReference type="Gene3D" id="3.90.105.10">
    <property type="entry name" value="Molybdopterin biosynthesis moea protein, domain 2"/>
    <property type="match status" value="1"/>
</dbReference>
<dbReference type="Pfam" id="PF03453">
    <property type="entry name" value="MoeA_N"/>
    <property type="match status" value="1"/>
</dbReference>
<evidence type="ECO:0000256" key="4">
    <source>
        <dbReference type="RuleBase" id="RU365090"/>
    </source>
</evidence>
<dbReference type="InterPro" id="IPR001453">
    <property type="entry name" value="MoaB/Mog_dom"/>
</dbReference>
<comment type="similarity">
    <text evidence="2 4">Belongs to the MoeA family.</text>
</comment>
<dbReference type="Gene3D" id="2.170.190.11">
    <property type="entry name" value="Molybdopterin biosynthesis moea protein, domain 3"/>
    <property type="match status" value="1"/>
</dbReference>
<sequence>MDALITPIEADALISTSLGVPGHETVPLTETLGRTLYGPIVADRDLPPYSRAMMDGIALDLSAADLSTPLELAGLHAAGEPPPRPLKPGEAWEIMTGAMVPEDCDTVIPYEHLSSDHRSVIEPATAGQFIHRAASDAQAGDTLVHDVRLIGPAEIAIAASVGLTELNVGIRPKVALISSGDEAVPISTRPEPWQIRRSNGAMLEAWLNRGGNDPVMHAHIPDDPASCSKTLKQAIDQADLILVCGGISKGKRDFIRPVLEEILGPPAFHGVAQRPGKPLAFWSGPPAVFALPGNPVSVLATFARYVIPSLAQLEGRDPSERHLACPPSIEALPRLTWLLPLGADGTPLPPKNSGDFISIAGVDGFLEIPPAPEFDAGQALRHYPLHIS</sequence>
<evidence type="ECO:0000256" key="1">
    <source>
        <dbReference type="ARBA" id="ARBA00002901"/>
    </source>
</evidence>
<dbReference type="EMBL" id="AP024702">
    <property type="protein sequence ID" value="BCX49565.1"/>
    <property type="molecule type" value="Genomic_DNA"/>
</dbReference>
<name>A0ABM7RNQ4_9BACT</name>
<evidence type="ECO:0000313" key="6">
    <source>
        <dbReference type="EMBL" id="BCX49565.1"/>
    </source>
</evidence>
<protein>
    <recommendedName>
        <fullName evidence="4">Molybdopterin molybdenumtransferase</fullName>
        <ecNumber evidence="4">2.10.1.1</ecNumber>
    </recommendedName>
</protein>
<evidence type="ECO:0000256" key="3">
    <source>
        <dbReference type="ARBA" id="ARBA00047317"/>
    </source>
</evidence>
<dbReference type="InterPro" id="IPR036135">
    <property type="entry name" value="MoeA_linker/N_sf"/>
</dbReference>
<dbReference type="Pfam" id="PF00994">
    <property type="entry name" value="MoCF_biosynth"/>
    <property type="match status" value="1"/>
</dbReference>
<dbReference type="EC" id="2.10.1.1" evidence="4"/>
<keyword evidence="4" id="KW-0808">Transferase</keyword>
<accession>A0ABM7RNQ4</accession>
<reference evidence="6 7" key="1">
    <citation type="submission" date="2021-06" db="EMBL/GenBank/DDBJ databases">
        <title>Complete genome of Haloferula helveola possessing various polysaccharide degrading enzymes.</title>
        <authorList>
            <person name="Takami H."/>
            <person name="Huang C."/>
            <person name="Hamasaki K."/>
        </authorList>
    </citation>
    <scope>NUCLEOTIDE SEQUENCE [LARGE SCALE GENOMIC DNA]</scope>
    <source>
        <strain evidence="6 7">CN-1</strain>
    </source>
</reference>
<comment type="catalytic activity">
    <reaction evidence="3">
        <text>adenylyl-molybdopterin + molybdate = Mo-molybdopterin + AMP + H(+)</text>
        <dbReference type="Rhea" id="RHEA:35047"/>
        <dbReference type="ChEBI" id="CHEBI:15378"/>
        <dbReference type="ChEBI" id="CHEBI:36264"/>
        <dbReference type="ChEBI" id="CHEBI:62727"/>
        <dbReference type="ChEBI" id="CHEBI:71302"/>
        <dbReference type="ChEBI" id="CHEBI:456215"/>
        <dbReference type="EC" id="2.10.1.1"/>
    </reaction>
</comment>
<dbReference type="PANTHER" id="PTHR10192:SF5">
    <property type="entry name" value="GEPHYRIN"/>
    <property type="match status" value="1"/>
</dbReference>
<gene>
    <name evidence="6" type="primary">moeA</name>
    <name evidence="6" type="ORF">HAHE_34730</name>
</gene>
<keyword evidence="4" id="KW-0500">Molybdenum</keyword>
<dbReference type="InterPro" id="IPR005110">
    <property type="entry name" value="MoeA_linker/N"/>
</dbReference>
<proteinExistence type="inferred from homology"/>
<dbReference type="InterPro" id="IPR036425">
    <property type="entry name" value="MoaB/Mog-like_dom_sf"/>
</dbReference>
<dbReference type="CDD" id="cd00887">
    <property type="entry name" value="MoeA"/>
    <property type="match status" value="1"/>
</dbReference>
<organism evidence="6 7">
    <name type="scientific">Haloferula helveola</name>
    <dbReference type="NCBI Taxonomy" id="490095"/>
    <lineage>
        <taxon>Bacteria</taxon>
        <taxon>Pseudomonadati</taxon>
        <taxon>Verrucomicrobiota</taxon>
        <taxon>Verrucomicrobiia</taxon>
        <taxon>Verrucomicrobiales</taxon>
        <taxon>Verrucomicrobiaceae</taxon>
        <taxon>Haloferula</taxon>
    </lineage>
</organism>
<keyword evidence="4" id="KW-0460">Magnesium</keyword>